<evidence type="ECO:0000256" key="1">
    <source>
        <dbReference type="ARBA" id="ARBA00004141"/>
    </source>
</evidence>
<evidence type="ECO:0000256" key="6">
    <source>
        <dbReference type="SAM" id="Phobius"/>
    </source>
</evidence>
<dbReference type="InterPro" id="IPR000873">
    <property type="entry name" value="AMP-dep_synth/lig_dom"/>
</dbReference>
<dbReference type="InterPro" id="IPR032805">
    <property type="entry name" value="Wax_synthase_dom"/>
</dbReference>
<keyword evidence="2 6" id="KW-0812">Transmembrane</keyword>
<dbReference type="VEuPathDB" id="FungiDB:PV10_08165"/>
<feature type="transmembrane region" description="Helical" evidence="6">
    <location>
        <begin position="748"/>
        <end position="766"/>
    </location>
</feature>
<feature type="transmembrane region" description="Helical" evidence="6">
    <location>
        <begin position="964"/>
        <end position="983"/>
    </location>
</feature>
<dbReference type="InterPro" id="IPR025110">
    <property type="entry name" value="AMP-bd_C"/>
</dbReference>
<dbReference type="PANTHER" id="PTHR43201">
    <property type="entry name" value="ACYL-COA SYNTHETASE"/>
    <property type="match status" value="1"/>
</dbReference>
<reference evidence="10 11" key="1">
    <citation type="submission" date="2017-03" db="EMBL/GenBank/DDBJ databases">
        <title>Genomes of endolithic fungi from Antarctica.</title>
        <authorList>
            <person name="Coleine C."/>
            <person name="Masonjones S."/>
            <person name="Stajich J.E."/>
        </authorList>
    </citation>
    <scope>NUCLEOTIDE SEQUENCE [LARGE SCALE GENOMIC DNA]</scope>
    <source>
        <strain evidence="10 11">CCFEE 6314</strain>
    </source>
</reference>
<keyword evidence="3 6" id="KW-1133">Transmembrane helix</keyword>
<feature type="domain" description="AMP-dependent synthetase/ligase" evidence="7">
    <location>
        <begin position="24"/>
        <end position="396"/>
    </location>
</feature>
<accession>A0A438N8K6</accession>
<dbReference type="AlphaFoldDB" id="A0A438N8K6"/>
<dbReference type="Pfam" id="PF13193">
    <property type="entry name" value="AMP-binding_C"/>
    <property type="match status" value="1"/>
</dbReference>
<dbReference type="PANTHER" id="PTHR43201:SF30">
    <property type="entry name" value="AMP-DEPENDENT SYNTHETASE_LIGASE DOMAIN-CONTAINING PROTEIN"/>
    <property type="match status" value="1"/>
</dbReference>
<name>A0A438N8K6_EXOME</name>
<protein>
    <recommendedName>
        <fullName evidence="12">AMP-dependent synthetase/ligase domain-containing protein</fullName>
    </recommendedName>
</protein>
<evidence type="ECO:0000313" key="10">
    <source>
        <dbReference type="EMBL" id="RVX72065.1"/>
    </source>
</evidence>
<comment type="subcellular location">
    <subcellularLocation>
        <location evidence="1">Membrane</location>
        <topology evidence="1">Multi-pass membrane protein</topology>
    </subcellularLocation>
</comment>
<dbReference type="Pfam" id="PF13813">
    <property type="entry name" value="MBOAT_2"/>
    <property type="match status" value="1"/>
</dbReference>
<gene>
    <name evidence="10" type="ORF">B0A52_04663</name>
</gene>
<feature type="transmembrane region" description="Helical" evidence="6">
    <location>
        <begin position="802"/>
        <end position="821"/>
    </location>
</feature>
<evidence type="ECO:0008006" key="12">
    <source>
        <dbReference type="Google" id="ProtNLM"/>
    </source>
</evidence>
<dbReference type="Gene3D" id="3.40.50.12780">
    <property type="entry name" value="N-terminal domain of ligase-like"/>
    <property type="match status" value="1"/>
</dbReference>
<evidence type="ECO:0000259" key="9">
    <source>
        <dbReference type="Pfam" id="PF13813"/>
    </source>
</evidence>
<proteinExistence type="predicted"/>
<dbReference type="EMBL" id="NAJM01000014">
    <property type="protein sequence ID" value="RVX72065.1"/>
    <property type="molecule type" value="Genomic_DNA"/>
</dbReference>
<feature type="domain" description="AMP-binding enzyme C-terminal" evidence="8">
    <location>
        <begin position="478"/>
        <end position="581"/>
    </location>
</feature>
<evidence type="ECO:0000259" key="8">
    <source>
        <dbReference type="Pfam" id="PF13193"/>
    </source>
</evidence>
<evidence type="ECO:0000256" key="5">
    <source>
        <dbReference type="SAM" id="MobiDB-lite"/>
    </source>
</evidence>
<evidence type="ECO:0000259" key="7">
    <source>
        <dbReference type="Pfam" id="PF00501"/>
    </source>
</evidence>
<evidence type="ECO:0000313" key="11">
    <source>
        <dbReference type="Proteomes" id="UP000288859"/>
    </source>
</evidence>
<feature type="region of interest" description="Disordered" evidence="5">
    <location>
        <begin position="409"/>
        <end position="429"/>
    </location>
</feature>
<feature type="transmembrane region" description="Helical" evidence="6">
    <location>
        <begin position="608"/>
        <end position="630"/>
    </location>
</feature>
<dbReference type="GO" id="GO:0016020">
    <property type="term" value="C:membrane"/>
    <property type="evidence" value="ECO:0007669"/>
    <property type="project" value="UniProtKB-SubCell"/>
</dbReference>
<evidence type="ECO:0000256" key="4">
    <source>
        <dbReference type="ARBA" id="ARBA00023136"/>
    </source>
</evidence>
<dbReference type="VEuPathDB" id="FungiDB:PV10_05916"/>
<dbReference type="GO" id="GO:0031956">
    <property type="term" value="F:medium-chain fatty acid-CoA ligase activity"/>
    <property type="evidence" value="ECO:0007669"/>
    <property type="project" value="TreeGrafter"/>
</dbReference>
<evidence type="ECO:0000256" key="2">
    <source>
        <dbReference type="ARBA" id="ARBA00022692"/>
    </source>
</evidence>
<evidence type="ECO:0000256" key="3">
    <source>
        <dbReference type="ARBA" id="ARBA00022989"/>
    </source>
</evidence>
<feature type="domain" description="Wax synthase" evidence="9">
    <location>
        <begin position="843"/>
        <end position="929"/>
    </location>
</feature>
<keyword evidence="4 6" id="KW-0472">Membrane</keyword>
<dbReference type="GO" id="GO:0006631">
    <property type="term" value="P:fatty acid metabolic process"/>
    <property type="evidence" value="ECO:0007669"/>
    <property type="project" value="TreeGrafter"/>
</dbReference>
<dbReference type="PROSITE" id="PS00455">
    <property type="entry name" value="AMP_BINDING"/>
    <property type="match status" value="1"/>
</dbReference>
<feature type="transmembrane region" description="Helical" evidence="6">
    <location>
        <begin position="891"/>
        <end position="911"/>
    </location>
</feature>
<dbReference type="Pfam" id="PF00501">
    <property type="entry name" value="AMP-binding"/>
    <property type="match status" value="1"/>
</dbReference>
<dbReference type="Proteomes" id="UP000288859">
    <property type="component" value="Unassembled WGS sequence"/>
</dbReference>
<sequence>MIERSINGTGSPPPLIEGTILDCFAEVVERSADKIAIKTATNQLSYKQLDELSDALAGALSDLGVEKSDRVAIVYACLKVGAILVPLNPAHKPAQVIASLNHIAASCYILSSEITLPFRPPRPTSQDLDEICSADLPSLRHILLIYNCSGRQKIDTTRFLKAAVHEYAHLVATSSSRGKRFIPAEPAHARDLVNIQFTSGTTSSPKAACLTHRNILNNGFFAGQGMDLTDKDIICCPPPMYHCFGITLILPAESFDPRAAMRSVVENKATVLYGVPTMFLAYMDIVSEEKITPSELASLRTGVVGGSLVPPTLRKQLHAKMNLSGLTSVYGMTEASPLVSQTRDEDPLDKKLHTVGRAMPHTCIRIAARDDPRRVLRRGEKGEVQMSGYSIMAGYWKAEEENSQALLFEQEEDKDEAETESDRYDDLGGMLPRRTTEGRVWLRSGDEGLIDDDGYLQITGRIKDIIIRGGENIHPAVIENCLAGHDSVFDASVVGLLDARYGEVIASFIILKPGVSVREEPENVSTSSIDLRSKKSEAANGPCGSVSPNDIRLWVLGQLGKMFVPKYIFWISEMPLTASGKVMKFRLREIGNEWLGSMEVEEYTLENMGFIGFVTPVTLATFLSASLLCFTRGRSFWRVAAVPIILRMSYQACQALDFFDDNQLFNPMQTGFVMAFTIHHIVVLCLERIDDADIRREISLVTKQRKEDISWRQRFNWTLYLLTTLRGIDTSYQIKGLEKPPSQSRLRFIAWNLLICVVQYLILDFFTSQPLSEADKDRFFAPGREYLIFRPKNLPRPTFEEVMIHVAITLMAWGPIGRWFIDVQYRITALLSVSLGVSRPEQWPPMFGSIFQTYTLRRFWSRSWQQLFRWCFTRIGETLCNNLGLPPRSAVSRYVSTIAIFAISAFLHAGMDAKSGIGLDKTGTIKCFLLQPVGIVLEDIVQAIFYRIGGKPKNVSEQPVWHRIFGYIWVWTFLSLVAPIYNIPLFRYQDASKARVPFPLVSRLLPAAEVGGGV</sequence>
<dbReference type="Gene3D" id="3.30.300.30">
    <property type="match status" value="1"/>
</dbReference>
<organism evidence="10 11">
    <name type="scientific">Exophiala mesophila</name>
    <name type="common">Black yeast-like fungus</name>
    <dbReference type="NCBI Taxonomy" id="212818"/>
    <lineage>
        <taxon>Eukaryota</taxon>
        <taxon>Fungi</taxon>
        <taxon>Dikarya</taxon>
        <taxon>Ascomycota</taxon>
        <taxon>Pezizomycotina</taxon>
        <taxon>Eurotiomycetes</taxon>
        <taxon>Chaetothyriomycetidae</taxon>
        <taxon>Chaetothyriales</taxon>
        <taxon>Herpotrichiellaceae</taxon>
        <taxon>Exophiala</taxon>
    </lineage>
</organism>
<feature type="compositionally biased region" description="Acidic residues" evidence="5">
    <location>
        <begin position="409"/>
        <end position="419"/>
    </location>
</feature>
<comment type="caution">
    <text evidence="10">The sequence shown here is derived from an EMBL/GenBank/DDBJ whole genome shotgun (WGS) entry which is preliminary data.</text>
</comment>
<dbReference type="InterPro" id="IPR045851">
    <property type="entry name" value="AMP-bd_C_sf"/>
</dbReference>
<dbReference type="SUPFAM" id="SSF56801">
    <property type="entry name" value="Acetyl-CoA synthetase-like"/>
    <property type="match status" value="1"/>
</dbReference>
<dbReference type="OrthoDB" id="1077582at2759"/>
<dbReference type="InterPro" id="IPR020845">
    <property type="entry name" value="AMP-binding_CS"/>
</dbReference>
<dbReference type="InterPro" id="IPR042099">
    <property type="entry name" value="ANL_N_sf"/>
</dbReference>